<dbReference type="InterPro" id="IPR040260">
    <property type="entry name" value="RFA2-like"/>
</dbReference>
<organism evidence="9 10">
    <name type="scientific">Diploptera punctata</name>
    <name type="common">Pacific beetle cockroach</name>
    <dbReference type="NCBI Taxonomy" id="6984"/>
    <lineage>
        <taxon>Eukaryota</taxon>
        <taxon>Metazoa</taxon>
        <taxon>Ecdysozoa</taxon>
        <taxon>Arthropoda</taxon>
        <taxon>Hexapoda</taxon>
        <taxon>Insecta</taxon>
        <taxon>Pterygota</taxon>
        <taxon>Neoptera</taxon>
        <taxon>Polyneoptera</taxon>
        <taxon>Dictyoptera</taxon>
        <taxon>Blattodea</taxon>
        <taxon>Blaberoidea</taxon>
        <taxon>Blaberidae</taxon>
        <taxon>Diplopterinae</taxon>
        <taxon>Diploptera</taxon>
    </lineage>
</organism>
<name>A0AAD7ZCD0_DIPPU</name>
<dbReference type="PANTHER" id="PTHR13989:SF33">
    <property type="entry name" value="CST COMPLEX SUBUNIT STN1"/>
    <property type="match status" value="1"/>
</dbReference>
<protein>
    <recommendedName>
        <fullName evidence="3">CST complex subunit STN1</fullName>
    </recommendedName>
    <alternativeName>
        <fullName evidence="8">Suppressor of cdc thirteen homolog</fullName>
    </alternativeName>
</protein>
<evidence type="ECO:0000256" key="6">
    <source>
        <dbReference type="ARBA" id="ARBA00023125"/>
    </source>
</evidence>
<gene>
    <name evidence="9" type="ORF">L9F63_005695</name>
</gene>
<dbReference type="PANTHER" id="PTHR13989">
    <property type="entry name" value="REPLICATION PROTEIN A-RELATED"/>
    <property type="match status" value="1"/>
</dbReference>
<dbReference type="EMBL" id="JASPKZ010009349">
    <property type="protein sequence ID" value="KAJ9577702.1"/>
    <property type="molecule type" value="Genomic_DNA"/>
</dbReference>
<comment type="caution">
    <text evidence="9">The sequence shown here is derived from an EMBL/GenBank/DDBJ whole genome shotgun (WGS) entry which is preliminary data.</text>
</comment>
<evidence type="ECO:0000313" key="10">
    <source>
        <dbReference type="Proteomes" id="UP001233999"/>
    </source>
</evidence>
<proteinExistence type="predicted"/>
<keyword evidence="5" id="KW-0779">Telomere</keyword>
<evidence type="ECO:0000256" key="2">
    <source>
        <dbReference type="ARBA" id="ARBA00004574"/>
    </source>
</evidence>
<evidence type="ECO:0000256" key="7">
    <source>
        <dbReference type="ARBA" id="ARBA00023242"/>
    </source>
</evidence>
<evidence type="ECO:0000256" key="4">
    <source>
        <dbReference type="ARBA" id="ARBA00022454"/>
    </source>
</evidence>
<accession>A0AAD7ZCD0</accession>
<evidence type="ECO:0000313" key="9">
    <source>
        <dbReference type="EMBL" id="KAJ9577702.1"/>
    </source>
</evidence>
<evidence type="ECO:0000256" key="3">
    <source>
        <dbReference type="ARBA" id="ARBA00017411"/>
    </source>
</evidence>
<evidence type="ECO:0000256" key="5">
    <source>
        <dbReference type="ARBA" id="ARBA00022895"/>
    </source>
</evidence>
<dbReference type="GO" id="GO:0000781">
    <property type="term" value="C:chromosome, telomeric region"/>
    <property type="evidence" value="ECO:0007669"/>
    <property type="project" value="UniProtKB-SubCell"/>
</dbReference>
<dbReference type="GO" id="GO:0003677">
    <property type="term" value="F:DNA binding"/>
    <property type="evidence" value="ECO:0007669"/>
    <property type="project" value="UniProtKB-KW"/>
</dbReference>
<keyword evidence="6" id="KW-0238">DNA-binding</keyword>
<dbReference type="SUPFAM" id="SSF50249">
    <property type="entry name" value="Nucleic acid-binding proteins"/>
    <property type="match status" value="1"/>
</dbReference>
<comment type="subcellular location">
    <subcellularLocation>
        <location evidence="2">Chromosome</location>
        <location evidence="2">Telomere</location>
    </subcellularLocation>
    <subcellularLocation>
        <location evidence="1">Nucleus</location>
    </subcellularLocation>
</comment>
<reference evidence="9" key="2">
    <citation type="submission" date="2023-05" db="EMBL/GenBank/DDBJ databases">
        <authorList>
            <person name="Fouks B."/>
        </authorList>
    </citation>
    <scope>NUCLEOTIDE SEQUENCE</scope>
    <source>
        <strain evidence="9">Stay&amp;Tobe</strain>
        <tissue evidence="9">Testes</tissue>
    </source>
</reference>
<reference evidence="9" key="1">
    <citation type="journal article" date="2023" name="IScience">
        <title>Live-bearing cockroach genome reveals convergent evolutionary mechanisms linked to viviparity in insects and beyond.</title>
        <authorList>
            <person name="Fouks B."/>
            <person name="Harrison M.C."/>
            <person name="Mikhailova A.A."/>
            <person name="Marchal E."/>
            <person name="English S."/>
            <person name="Carruthers M."/>
            <person name="Jennings E.C."/>
            <person name="Chiamaka E.L."/>
            <person name="Frigard R.A."/>
            <person name="Pippel M."/>
            <person name="Attardo G.M."/>
            <person name="Benoit J.B."/>
            <person name="Bornberg-Bauer E."/>
            <person name="Tobe S.S."/>
        </authorList>
    </citation>
    <scope>NUCLEOTIDE SEQUENCE</scope>
    <source>
        <strain evidence="9">Stay&amp;Tobe</strain>
    </source>
</reference>
<sequence length="177" mass="20783">MASSSASAPNKDNGIYQNEILMWINDCLTIPRASDKQEEVYVFADFNVKYVEVIGTIAGIQRLHNSSVRYKVDDGTGSVNVMYYLDRPEIRERYNSCVELKSSLQLLNYMMDKMIKVHEADRTPRNIGEYVHVIGRLYEYHEQRNIKAYYLRVLTQNEVTSMFLKLTRLYQDVYKKK</sequence>
<dbReference type="InterPro" id="IPR012340">
    <property type="entry name" value="NA-bd_OB-fold"/>
</dbReference>
<dbReference type="Gene3D" id="2.40.50.140">
    <property type="entry name" value="Nucleic acid-binding proteins"/>
    <property type="match status" value="1"/>
</dbReference>
<keyword evidence="10" id="KW-1185">Reference proteome</keyword>
<dbReference type="AlphaFoldDB" id="A0AAD7ZCD0"/>
<evidence type="ECO:0000256" key="1">
    <source>
        <dbReference type="ARBA" id="ARBA00004123"/>
    </source>
</evidence>
<evidence type="ECO:0000256" key="8">
    <source>
        <dbReference type="ARBA" id="ARBA00030039"/>
    </source>
</evidence>
<dbReference type="Proteomes" id="UP001233999">
    <property type="component" value="Unassembled WGS sequence"/>
</dbReference>
<keyword evidence="4" id="KW-0158">Chromosome</keyword>
<keyword evidence="7" id="KW-0539">Nucleus</keyword>
<dbReference type="GO" id="GO:0005634">
    <property type="term" value="C:nucleus"/>
    <property type="evidence" value="ECO:0007669"/>
    <property type="project" value="UniProtKB-SubCell"/>
</dbReference>